<dbReference type="AlphaFoldDB" id="A0A7I7JU80"/>
<protein>
    <submittedName>
        <fullName evidence="2">Uncharacterized protein</fullName>
    </submittedName>
</protein>
<dbReference type="EMBL" id="AP022562">
    <property type="protein sequence ID" value="BBX14642.1"/>
    <property type="molecule type" value="Genomic_DNA"/>
</dbReference>
<feature type="region of interest" description="Disordered" evidence="1">
    <location>
        <begin position="39"/>
        <end position="96"/>
    </location>
</feature>
<dbReference type="Proteomes" id="UP000466997">
    <property type="component" value="Chromosome"/>
</dbReference>
<evidence type="ECO:0000313" key="3">
    <source>
        <dbReference type="Proteomes" id="UP000466997"/>
    </source>
</evidence>
<proteinExistence type="predicted"/>
<evidence type="ECO:0000313" key="2">
    <source>
        <dbReference type="EMBL" id="BBX14642.1"/>
    </source>
</evidence>
<evidence type="ECO:0000256" key="1">
    <source>
        <dbReference type="SAM" id="MobiDB-lite"/>
    </source>
</evidence>
<name>A0A7I7JU80_9MYCO</name>
<dbReference type="KEGG" id="mnm:MNVM_37230"/>
<keyword evidence="3" id="KW-1185">Reference proteome</keyword>
<gene>
    <name evidence="2" type="ORF">MNVM_37230</name>
</gene>
<reference evidence="2 3" key="1">
    <citation type="journal article" date="2019" name="Emerg. Microbes Infect.">
        <title>Comprehensive subspecies identification of 175 nontuberculous mycobacteria species based on 7547 genomic profiles.</title>
        <authorList>
            <person name="Matsumoto Y."/>
            <person name="Kinjo T."/>
            <person name="Motooka D."/>
            <person name="Nabeya D."/>
            <person name="Jung N."/>
            <person name="Uechi K."/>
            <person name="Horii T."/>
            <person name="Iida T."/>
            <person name="Fujita J."/>
            <person name="Nakamura S."/>
        </authorList>
    </citation>
    <scope>NUCLEOTIDE SEQUENCE [LARGE SCALE GENOMIC DNA]</scope>
    <source>
        <strain evidence="2 3">JCM 6391</strain>
    </source>
</reference>
<organism evidence="2 3">
    <name type="scientific">Mycobacterium novum</name>
    <dbReference type="NCBI Taxonomy" id="2492438"/>
    <lineage>
        <taxon>Bacteria</taxon>
        <taxon>Bacillati</taxon>
        <taxon>Actinomycetota</taxon>
        <taxon>Actinomycetes</taxon>
        <taxon>Mycobacteriales</taxon>
        <taxon>Mycobacteriaceae</taxon>
        <taxon>Mycobacterium</taxon>
    </lineage>
</organism>
<accession>A0A7I7JU80</accession>
<sequence length="96" mass="10292">MDLVAQHVGDLPRPVRAADRLDCDTGFGHADTLRVHRRGMTAPRNSADQRFGALRHSSAPGCQRKPVAEAPLRRNGTGGPGNNRGEENQPLTACPS</sequence>